<gene>
    <name evidence="2" type="ORF">DSCA_13350</name>
</gene>
<feature type="domain" description="N-acetyltransferase" evidence="1">
    <location>
        <begin position="15"/>
        <end position="178"/>
    </location>
</feature>
<dbReference type="AlphaFoldDB" id="A0A5K7YFZ7"/>
<dbReference type="OrthoDB" id="5503509at2"/>
<dbReference type="InterPro" id="IPR000182">
    <property type="entry name" value="GNAT_dom"/>
</dbReference>
<dbReference type="Proteomes" id="UP000427906">
    <property type="component" value="Chromosome"/>
</dbReference>
<dbReference type="RefSeq" id="WP_155315669.1">
    <property type="nucleotide sequence ID" value="NZ_AP021874.1"/>
</dbReference>
<dbReference type="KEGG" id="dalk:DSCA_13350"/>
<dbReference type="CDD" id="cd04301">
    <property type="entry name" value="NAT_SF"/>
    <property type="match status" value="1"/>
</dbReference>
<dbReference type="PROSITE" id="PS51186">
    <property type="entry name" value="GNAT"/>
    <property type="match status" value="1"/>
</dbReference>
<proteinExistence type="predicted"/>
<dbReference type="EMBL" id="AP021874">
    <property type="protein sequence ID" value="BBO67405.1"/>
    <property type="molecule type" value="Genomic_DNA"/>
</dbReference>
<protein>
    <recommendedName>
        <fullName evidence="1">N-acetyltransferase domain-containing protein</fullName>
    </recommendedName>
</protein>
<accession>A0A5K7YFZ7</accession>
<dbReference type="SUPFAM" id="SSF55729">
    <property type="entry name" value="Acyl-CoA N-acyltransferases (Nat)"/>
    <property type="match status" value="1"/>
</dbReference>
<dbReference type="GO" id="GO:0016747">
    <property type="term" value="F:acyltransferase activity, transferring groups other than amino-acyl groups"/>
    <property type="evidence" value="ECO:0007669"/>
    <property type="project" value="InterPro"/>
</dbReference>
<evidence type="ECO:0000313" key="3">
    <source>
        <dbReference type="Proteomes" id="UP000427906"/>
    </source>
</evidence>
<dbReference type="Gene3D" id="3.40.630.30">
    <property type="match status" value="1"/>
</dbReference>
<evidence type="ECO:0000259" key="1">
    <source>
        <dbReference type="PROSITE" id="PS51186"/>
    </source>
</evidence>
<organism evidence="2 3">
    <name type="scientific">Desulfosarcina alkanivorans</name>
    <dbReference type="NCBI Taxonomy" id="571177"/>
    <lineage>
        <taxon>Bacteria</taxon>
        <taxon>Pseudomonadati</taxon>
        <taxon>Thermodesulfobacteriota</taxon>
        <taxon>Desulfobacteria</taxon>
        <taxon>Desulfobacterales</taxon>
        <taxon>Desulfosarcinaceae</taxon>
        <taxon>Desulfosarcina</taxon>
    </lineage>
</organism>
<keyword evidence="3" id="KW-1185">Reference proteome</keyword>
<evidence type="ECO:0000313" key="2">
    <source>
        <dbReference type="EMBL" id="BBO67405.1"/>
    </source>
</evidence>
<dbReference type="Pfam" id="PF00583">
    <property type="entry name" value="Acetyltransf_1"/>
    <property type="match status" value="1"/>
</dbReference>
<dbReference type="InterPro" id="IPR016181">
    <property type="entry name" value="Acyl_CoA_acyltransferase"/>
</dbReference>
<sequence>MRYPKECVLKECVEAVIRPLETGDRPLLDAFYQRIPESDRWFMNYDVMDCAIMDKWFDAVKKGSVCSILALCEAQVVGQGSLYLRGFGATSHVGRFRIVVLPEFRQKRLGTWLLLDLIQLAMDRGLEMLRADLVAGLEDNAIDAVQKFDFFKYGQLKDYVRDINGNRHDLVIMVKRLHKEWSDY</sequence>
<reference evidence="2 3" key="1">
    <citation type="submission" date="2019-11" db="EMBL/GenBank/DDBJ databases">
        <title>Comparative genomics of hydrocarbon-degrading Desulfosarcina strains.</title>
        <authorList>
            <person name="Watanabe M."/>
            <person name="Kojima H."/>
            <person name="Fukui M."/>
        </authorList>
    </citation>
    <scope>NUCLEOTIDE SEQUENCE [LARGE SCALE GENOMIC DNA]</scope>
    <source>
        <strain evidence="2 3">PL12</strain>
    </source>
</reference>
<name>A0A5K7YFZ7_9BACT</name>